<dbReference type="CDD" id="cd06170">
    <property type="entry name" value="LuxR_C_like"/>
    <property type="match status" value="1"/>
</dbReference>
<feature type="modified residue" description="4-aspartylphosphate" evidence="2">
    <location>
        <position position="54"/>
    </location>
</feature>
<feature type="domain" description="HTH luxR-type" evidence="3">
    <location>
        <begin position="134"/>
        <end position="199"/>
    </location>
</feature>
<dbReference type="SUPFAM" id="SSF46894">
    <property type="entry name" value="C-terminal effector domain of the bipartite response regulators"/>
    <property type="match status" value="1"/>
</dbReference>
<protein>
    <submittedName>
        <fullName evidence="5">DNA-binding response regulator</fullName>
    </submittedName>
</protein>
<evidence type="ECO:0000259" key="3">
    <source>
        <dbReference type="PROSITE" id="PS50043"/>
    </source>
</evidence>
<dbReference type="InterPro" id="IPR000792">
    <property type="entry name" value="Tscrpt_reg_LuxR_C"/>
</dbReference>
<dbReference type="GO" id="GO:0003677">
    <property type="term" value="F:DNA binding"/>
    <property type="evidence" value="ECO:0007669"/>
    <property type="project" value="UniProtKB-KW"/>
</dbReference>
<dbReference type="PROSITE" id="PS50043">
    <property type="entry name" value="HTH_LUXR_2"/>
    <property type="match status" value="1"/>
</dbReference>
<organism evidence="5 6">
    <name type="scientific">Undibacterium macrobrachii</name>
    <dbReference type="NCBI Taxonomy" id="1119058"/>
    <lineage>
        <taxon>Bacteria</taxon>
        <taxon>Pseudomonadati</taxon>
        <taxon>Pseudomonadota</taxon>
        <taxon>Betaproteobacteria</taxon>
        <taxon>Burkholderiales</taxon>
        <taxon>Oxalobacteraceae</taxon>
        <taxon>Undibacterium</taxon>
    </lineage>
</organism>
<evidence type="ECO:0000256" key="1">
    <source>
        <dbReference type="ARBA" id="ARBA00023125"/>
    </source>
</evidence>
<dbReference type="PANTHER" id="PTHR43214">
    <property type="entry name" value="TWO-COMPONENT RESPONSE REGULATOR"/>
    <property type="match status" value="1"/>
</dbReference>
<dbReference type="PRINTS" id="PR00038">
    <property type="entry name" value="HTHLUXR"/>
</dbReference>
<evidence type="ECO:0000313" key="5">
    <source>
        <dbReference type="EMBL" id="GGX07989.1"/>
    </source>
</evidence>
<keyword evidence="1 5" id="KW-0238">DNA-binding</keyword>
<keyword evidence="2" id="KW-0597">Phosphoprotein</keyword>
<dbReference type="Pfam" id="PF00196">
    <property type="entry name" value="GerE"/>
    <property type="match status" value="1"/>
</dbReference>
<dbReference type="PROSITE" id="PS50110">
    <property type="entry name" value="RESPONSE_REGULATORY"/>
    <property type="match status" value="1"/>
</dbReference>
<dbReference type="InterPro" id="IPR039420">
    <property type="entry name" value="WalR-like"/>
</dbReference>
<gene>
    <name evidence="5" type="ORF">GCM10011282_12420</name>
</gene>
<dbReference type="Pfam" id="PF00072">
    <property type="entry name" value="Response_reg"/>
    <property type="match status" value="1"/>
</dbReference>
<dbReference type="InterPro" id="IPR011006">
    <property type="entry name" value="CheY-like_superfamily"/>
</dbReference>
<name>A0ABQ2XAW1_9BURK</name>
<dbReference type="RefSeq" id="WP_189345200.1">
    <property type="nucleotide sequence ID" value="NZ_BMYT01000002.1"/>
</dbReference>
<dbReference type="InterPro" id="IPR016032">
    <property type="entry name" value="Sig_transdc_resp-reg_C-effctor"/>
</dbReference>
<dbReference type="SMART" id="SM00421">
    <property type="entry name" value="HTH_LUXR"/>
    <property type="match status" value="1"/>
</dbReference>
<evidence type="ECO:0000256" key="2">
    <source>
        <dbReference type="PROSITE-ProRule" id="PRU00169"/>
    </source>
</evidence>
<dbReference type="PANTHER" id="PTHR43214:SF42">
    <property type="entry name" value="TRANSCRIPTIONAL REGULATORY PROTEIN DESR"/>
    <property type="match status" value="1"/>
</dbReference>
<sequence length="201" mass="21822">MIKIILAEDQVLVSGALVALLKLEGDIDVLGQAKNGKEALEMCQRLQPDVVITDIEMPLMTGLELAAEIAELKLASKVIVLTTFARAGYLRRAMASGVRGYMLKDAPAEDLAKAIRTVHAGGRAIAPELALESWGGQQDPLTERERQVLRLAGTGSSSAEIAKLMHLSEGTVRNYLSESISKLQAKNRVEAYRLARDEGWL</sequence>
<dbReference type="CDD" id="cd19930">
    <property type="entry name" value="REC_DesR-like"/>
    <property type="match status" value="1"/>
</dbReference>
<feature type="domain" description="Response regulatory" evidence="4">
    <location>
        <begin position="3"/>
        <end position="119"/>
    </location>
</feature>
<evidence type="ECO:0000313" key="6">
    <source>
        <dbReference type="Proteomes" id="UP000620127"/>
    </source>
</evidence>
<dbReference type="EMBL" id="BMYT01000002">
    <property type="protein sequence ID" value="GGX07989.1"/>
    <property type="molecule type" value="Genomic_DNA"/>
</dbReference>
<proteinExistence type="predicted"/>
<dbReference type="InterPro" id="IPR001789">
    <property type="entry name" value="Sig_transdc_resp-reg_receiver"/>
</dbReference>
<accession>A0ABQ2XAW1</accession>
<dbReference type="SMART" id="SM00448">
    <property type="entry name" value="REC"/>
    <property type="match status" value="1"/>
</dbReference>
<reference evidence="6" key="1">
    <citation type="journal article" date="2019" name="Int. J. Syst. Evol. Microbiol.">
        <title>The Global Catalogue of Microorganisms (GCM) 10K type strain sequencing project: providing services to taxonomists for standard genome sequencing and annotation.</title>
        <authorList>
            <consortium name="The Broad Institute Genomics Platform"/>
            <consortium name="The Broad Institute Genome Sequencing Center for Infectious Disease"/>
            <person name="Wu L."/>
            <person name="Ma J."/>
        </authorList>
    </citation>
    <scope>NUCLEOTIDE SEQUENCE [LARGE SCALE GENOMIC DNA]</scope>
    <source>
        <strain evidence="6">KCTC 23916</strain>
    </source>
</reference>
<dbReference type="Proteomes" id="UP000620127">
    <property type="component" value="Unassembled WGS sequence"/>
</dbReference>
<keyword evidence="6" id="KW-1185">Reference proteome</keyword>
<evidence type="ECO:0000259" key="4">
    <source>
        <dbReference type="PROSITE" id="PS50110"/>
    </source>
</evidence>
<dbReference type="Gene3D" id="3.40.50.2300">
    <property type="match status" value="1"/>
</dbReference>
<comment type="caution">
    <text evidence="5">The sequence shown here is derived from an EMBL/GenBank/DDBJ whole genome shotgun (WGS) entry which is preliminary data.</text>
</comment>
<dbReference type="SUPFAM" id="SSF52172">
    <property type="entry name" value="CheY-like"/>
    <property type="match status" value="1"/>
</dbReference>